<accession>A0A3D9SBH5</accession>
<evidence type="ECO:0000313" key="1">
    <source>
        <dbReference type="EMBL" id="REE90630.1"/>
    </source>
</evidence>
<dbReference type="EMBL" id="QTTN01000006">
    <property type="protein sequence ID" value="REE90630.1"/>
    <property type="molecule type" value="Genomic_DNA"/>
</dbReference>
<evidence type="ECO:0000313" key="2">
    <source>
        <dbReference type="Proteomes" id="UP000256304"/>
    </source>
</evidence>
<gene>
    <name evidence="1" type="ORF">A8990_106135</name>
</gene>
<reference evidence="1 2" key="1">
    <citation type="submission" date="2018-08" db="EMBL/GenBank/DDBJ databases">
        <title>Genomic Encyclopedia of Type Strains, Phase III (KMG-III): the genomes of soil and plant-associated and newly described type strains.</title>
        <authorList>
            <person name="Whitman W."/>
        </authorList>
    </citation>
    <scope>NUCLEOTIDE SEQUENCE [LARGE SCALE GENOMIC DNA]</scope>
    <source>
        <strain evidence="1 2">CGMCC 1.10966</strain>
    </source>
</reference>
<dbReference type="RefSeq" id="WP_245995882.1">
    <property type="nucleotide sequence ID" value="NZ_QTTN01000006.1"/>
</dbReference>
<sequence length="61" mass="6945">MAGRTSPLDETTFGIVIFKATGEREARQFMQQDPAVAEGVMKAELFLSAWLYPRCSYSYYD</sequence>
<protein>
    <recommendedName>
        <fullName evidence="3">YCII-related domain-containing protein</fullName>
    </recommendedName>
</protein>
<name>A0A3D9SBH5_9BACL</name>
<evidence type="ECO:0008006" key="3">
    <source>
        <dbReference type="Google" id="ProtNLM"/>
    </source>
</evidence>
<proteinExistence type="predicted"/>
<dbReference type="Proteomes" id="UP000256304">
    <property type="component" value="Unassembled WGS sequence"/>
</dbReference>
<dbReference type="AlphaFoldDB" id="A0A3D9SBH5"/>
<organism evidence="1 2">
    <name type="scientific">Paenibacillus taihuensis</name>
    <dbReference type="NCBI Taxonomy" id="1156355"/>
    <lineage>
        <taxon>Bacteria</taxon>
        <taxon>Bacillati</taxon>
        <taxon>Bacillota</taxon>
        <taxon>Bacilli</taxon>
        <taxon>Bacillales</taxon>
        <taxon>Paenibacillaceae</taxon>
        <taxon>Paenibacillus</taxon>
    </lineage>
</organism>
<comment type="caution">
    <text evidence="1">The sequence shown here is derived from an EMBL/GenBank/DDBJ whole genome shotgun (WGS) entry which is preliminary data.</text>
</comment>
<keyword evidence="2" id="KW-1185">Reference proteome</keyword>